<sequence length="222" mass="24555">MSNSPRPRLWTGPSPKSSTPVTCVVLVLHGGKVSSVRRSRPWHLSGIRMWQFTCALRRAGRSEGVVVAQLQYRFRGWNGVEQSPVQDARWALREIHRDHPDVPVVVVGHSMGGRTAAAVADDHLVSGVVALAPWWPDGGELNAMRANQVVRVVHGADDTWTDPVRARRETEAAAERGVDARFVSMPGGHFMIRGARRWVRITQEFVMAAAGRSTADRDEATR</sequence>
<dbReference type="GO" id="GO:0003824">
    <property type="term" value="F:catalytic activity"/>
    <property type="evidence" value="ECO:0007669"/>
    <property type="project" value="UniProtKB-ARBA"/>
</dbReference>
<dbReference type="InterPro" id="IPR000073">
    <property type="entry name" value="AB_hydrolase_1"/>
</dbReference>
<accession>A0A177YM26</accession>
<keyword evidence="3" id="KW-1185">Reference proteome</keyword>
<dbReference type="Pfam" id="PF12697">
    <property type="entry name" value="Abhydrolase_6"/>
    <property type="match status" value="1"/>
</dbReference>
<evidence type="ECO:0000313" key="3">
    <source>
        <dbReference type="Proteomes" id="UP000077519"/>
    </source>
</evidence>
<protein>
    <recommendedName>
        <fullName evidence="1">AB hydrolase-1 domain-containing protein</fullName>
    </recommendedName>
</protein>
<comment type="caution">
    <text evidence="2">The sequence shown here is derived from an EMBL/GenBank/DDBJ whole genome shotgun (WGS) entry which is preliminary data.</text>
</comment>
<dbReference type="InterPro" id="IPR029058">
    <property type="entry name" value="AB_hydrolase_fold"/>
</dbReference>
<name>A0A177YM26_9NOCA</name>
<evidence type="ECO:0000259" key="1">
    <source>
        <dbReference type="Pfam" id="PF12697"/>
    </source>
</evidence>
<dbReference type="Gene3D" id="3.40.50.1820">
    <property type="entry name" value="alpha/beta hydrolase"/>
    <property type="match status" value="1"/>
</dbReference>
<dbReference type="AlphaFoldDB" id="A0A177YM26"/>
<proteinExistence type="predicted"/>
<feature type="domain" description="AB hydrolase-1" evidence="1">
    <location>
        <begin position="25"/>
        <end position="207"/>
    </location>
</feature>
<dbReference type="SUPFAM" id="SSF53474">
    <property type="entry name" value="alpha/beta-Hydrolases"/>
    <property type="match status" value="1"/>
</dbReference>
<reference evidence="2 3" key="1">
    <citation type="submission" date="2016-03" db="EMBL/GenBank/DDBJ databases">
        <title>Genome sequence of Rhodococcus kyotonensis KB10.</title>
        <authorList>
            <person name="Jeong H."/>
            <person name="Hong C.E."/>
            <person name="Jo S.H."/>
            <person name="Park J.M."/>
        </authorList>
    </citation>
    <scope>NUCLEOTIDE SEQUENCE [LARGE SCALE GENOMIC DNA]</scope>
    <source>
        <strain evidence="2 3">KB10</strain>
    </source>
</reference>
<gene>
    <name evidence="2" type="ORF">A3K89_15355</name>
</gene>
<organism evidence="2 3">
    <name type="scientific">Rhodococcoides kyotonense</name>
    <dbReference type="NCBI Taxonomy" id="398843"/>
    <lineage>
        <taxon>Bacteria</taxon>
        <taxon>Bacillati</taxon>
        <taxon>Actinomycetota</taxon>
        <taxon>Actinomycetes</taxon>
        <taxon>Mycobacteriales</taxon>
        <taxon>Nocardiaceae</taxon>
        <taxon>Rhodococcoides</taxon>
    </lineage>
</organism>
<dbReference type="EMBL" id="LVHI01000003">
    <property type="protein sequence ID" value="OAK56652.1"/>
    <property type="molecule type" value="Genomic_DNA"/>
</dbReference>
<dbReference type="RefSeq" id="WP_068421358.1">
    <property type="nucleotide sequence ID" value="NZ_LVHI01000003.1"/>
</dbReference>
<evidence type="ECO:0000313" key="2">
    <source>
        <dbReference type="EMBL" id="OAK56652.1"/>
    </source>
</evidence>
<dbReference type="Proteomes" id="UP000077519">
    <property type="component" value="Unassembled WGS sequence"/>
</dbReference>